<sequence>MYLALGLVVFFGIFYTLGRLERKRRMLYFRNVLKIFHNEQNEIHINEKTKVLISDPVPYGDTVKYDINVVFENVTVEQISLAHKLSKDETVTFKGPWKHDIYEVLRNKYAYYTGLNKPDNVVEFKSDNVVQLKSKEELYADRYKKFIATRAYS</sequence>
<dbReference type="EMBL" id="CP129113">
    <property type="protein sequence ID" value="WLV25410.1"/>
    <property type="molecule type" value="Genomic_DNA"/>
</dbReference>
<name>A0ABY9KX73_9BACI</name>
<keyword evidence="2" id="KW-1185">Reference proteome</keyword>
<accession>A0ABY9KX73</accession>
<organism evidence="1 2">
    <name type="scientific">Aciduricibacillus chroicocephali</name>
    <dbReference type="NCBI Taxonomy" id="3054939"/>
    <lineage>
        <taxon>Bacteria</taxon>
        <taxon>Bacillati</taxon>
        <taxon>Bacillota</taxon>
        <taxon>Bacilli</taxon>
        <taxon>Bacillales</taxon>
        <taxon>Bacillaceae</taxon>
        <taxon>Aciduricibacillus</taxon>
    </lineage>
</organism>
<gene>
    <name evidence="1" type="ORF">QR721_04055</name>
</gene>
<evidence type="ECO:0000313" key="1">
    <source>
        <dbReference type="EMBL" id="WLV25410.1"/>
    </source>
</evidence>
<reference evidence="1" key="1">
    <citation type="submission" date="2023-06" db="EMBL/GenBank/DDBJ databases">
        <title>A Treasure from Seagulls: Isolation and Description of Aciduricobacillus qingdaonensis gen. nov., sp. nov., a Rare Obligately Uric Acid-utilizing Member in the Family Bacillaceae.</title>
        <authorList>
            <person name="Liu W."/>
            <person name="Wang B."/>
        </authorList>
    </citation>
    <scope>NUCLEOTIDE SEQUENCE</scope>
    <source>
        <strain evidence="1">44XB</strain>
    </source>
</reference>
<evidence type="ECO:0000313" key="2">
    <source>
        <dbReference type="Proteomes" id="UP001180087"/>
    </source>
</evidence>
<protein>
    <submittedName>
        <fullName evidence="1">Uncharacterized protein</fullName>
    </submittedName>
</protein>
<dbReference type="Proteomes" id="UP001180087">
    <property type="component" value="Chromosome"/>
</dbReference>
<proteinExistence type="predicted"/>
<dbReference type="RefSeq" id="WP_348029198.1">
    <property type="nucleotide sequence ID" value="NZ_CP129113.1"/>
</dbReference>